<proteinExistence type="predicted"/>
<feature type="compositionally biased region" description="Low complexity" evidence="1">
    <location>
        <begin position="201"/>
        <end position="210"/>
    </location>
</feature>
<evidence type="ECO:0000256" key="1">
    <source>
        <dbReference type="SAM" id="MobiDB-lite"/>
    </source>
</evidence>
<organism evidence="2 3">
    <name type="scientific">Mytilus coruscus</name>
    <name type="common">Sea mussel</name>
    <dbReference type="NCBI Taxonomy" id="42192"/>
    <lineage>
        <taxon>Eukaryota</taxon>
        <taxon>Metazoa</taxon>
        <taxon>Spiralia</taxon>
        <taxon>Lophotrochozoa</taxon>
        <taxon>Mollusca</taxon>
        <taxon>Bivalvia</taxon>
        <taxon>Autobranchia</taxon>
        <taxon>Pteriomorphia</taxon>
        <taxon>Mytilida</taxon>
        <taxon>Mytiloidea</taxon>
        <taxon>Mytilidae</taxon>
        <taxon>Mytilinae</taxon>
        <taxon>Mytilus</taxon>
    </lineage>
</organism>
<dbReference type="OrthoDB" id="10398629at2759"/>
<dbReference type="EMBL" id="CACVKT020004778">
    <property type="protein sequence ID" value="CAC5391516.1"/>
    <property type="molecule type" value="Genomic_DNA"/>
</dbReference>
<feature type="region of interest" description="Disordered" evidence="1">
    <location>
        <begin position="137"/>
        <end position="162"/>
    </location>
</feature>
<feature type="compositionally biased region" description="Polar residues" evidence="1">
    <location>
        <begin position="265"/>
        <end position="281"/>
    </location>
</feature>
<keyword evidence="3" id="KW-1185">Reference proteome</keyword>
<name>A0A6J8C7U1_MYTCO</name>
<dbReference type="Proteomes" id="UP000507470">
    <property type="component" value="Unassembled WGS sequence"/>
</dbReference>
<evidence type="ECO:0000313" key="2">
    <source>
        <dbReference type="EMBL" id="CAC5391516.1"/>
    </source>
</evidence>
<sequence>MNCTHIFNGKLCGGTVDRILNACLQCGGKACPNCSGSIVEELIWCLHCGYKLKPAISSRSNNRPLEADRHSRERTNQNVTALYTDRHWGSSVDPGELSYYIDALTQIYCHGPGISSVDSYSHSRQLRNTSYSSILSNGRFNMSQRSPQSAEPSGYRSRSPSLANKKTLDFSNIPITQSSHVDCLSFLKAEATGERNEDNNSSTGIDSSSSSEDEVDNRTNDNAANNTNNNVNPSDASQETNPNQSHDPITGRKKRKRKKKKNDGQKNQSSTSIQTEKNTAVKNRPGKENQKTTGQLKAESKIKDKDKIQVHKEYCFHVIMAPTILADHKEDTVIIRVEGISQNKAQQKLSFQRALDDGYAEYKGTVSIPVRTYGLANLCYNYSVLVNGKEEIKEYVFNQGHKKMNNRRLSYKMLEKKETFHIFDSIVRGPMEKDKSIFPEFILKKIQNWLGTSDYQIMLRAEVELVMKTYLPDLQKECTSDVHGEEIISQVGNIYDGLREYYVNLEQLWGSVDDFEKLISQKVFKEKITIYVYN</sequence>
<gene>
    <name evidence="2" type="ORF">MCOR_26525</name>
</gene>
<dbReference type="AlphaFoldDB" id="A0A6J8C7U1"/>
<feature type="region of interest" description="Disordered" evidence="1">
    <location>
        <begin position="193"/>
        <end position="300"/>
    </location>
</feature>
<feature type="compositionally biased region" description="Low complexity" evidence="1">
    <location>
        <begin position="220"/>
        <end position="232"/>
    </location>
</feature>
<protein>
    <submittedName>
        <fullName evidence="2">Uncharacterized protein</fullName>
    </submittedName>
</protein>
<feature type="compositionally biased region" description="Polar residues" evidence="1">
    <location>
        <begin position="233"/>
        <end position="247"/>
    </location>
</feature>
<accession>A0A6J8C7U1</accession>
<reference evidence="2 3" key="1">
    <citation type="submission" date="2020-06" db="EMBL/GenBank/DDBJ databases">
        <authorList>
            <person name="Li R."/>
            <person name="Bekaert M."/>
        </authorList>
    </citation>
    <scope>NUCLEOTIDE SEQUENCE [LARGE SCALE GENOMIC DNA]</scope>
    <source>
        <strain evidence="3">wild</strain>
    </source>
</reference>
<feature type="compositionally biased region" description="Basic residues" evidence="1">
    <location>
        <begin position="251"/>
        <end position="261"/>
    </location>
</feature>
<evidence type="ECO:0000313" key="3">
    <source>
        <dbReference type="Proteomes" id="UP000507470"/>
    </source>
</evidence>